<feature type="domain" description="ELMO" evidence="1">
    <location>
        <begin position="143"/>
        <end position="299"/>
    </location>
</feature>
<accession>A0A131YDE2</accession>
<dbReference type="PROSITE" id="PS51335">
    <property type="entry name" value="ELMO"/>
    <property type="match status" value="1"/>
</dbReference>
<dbReference type="GO" id="GO:0005096">
    <property type="term" value="F:GTPase activator activity"/>
    <property type="evidence" value="ECO:0007669"/>
    <property type="project" value="TreeGrafter"/>
</dbReference>
<dbReference type="PANTHER" id="PTHR12771:SF51">
    <property type="entry name" value="LD01482P"/>
    <property type="match status" value="1"/>
</dbReference>
<dbReference type="InterPro" id="IPR050868">
    <property type="entry name" value="ELMO_domain-containing"/>
</dbReference>
<dbReference type="InterPro" id="IPR006816">
    <property type="entry name" value="ELMO_dom"/>
</dbReference>
<dbReference type="PANTHER" id="PTHR12771">
    <property type="entry name" value="ENGULFMENT AND CELL MOTILITY"/>
    <property type="match status" value="1"/>
</dbReference>
<dbReference type="AlphaFoldDB" id="A0A131YDE2"/>
<evidence type="ECO:0000313" key="2">
    <source>
        <dbReference type="EMBL" id="JAP75941.1"/>
    </source>
</evidence>
<organism evidence="2">
    <name type="scientific">Rhipicephalus appendiculatus</name>
    <name type="common">Brown ear tick</name>
    <dbReference type="NCBI Taxonomy" id="34631"/>
    <lineage>
        <taxon>Eukaryota</taxon>
        <taxon>Metazoa</taxon>
        <taxon>Ecdysozoa</taxon>
        <taxon>Arthropoda</taxon>
        <taxon>Chelicerata</taxon>
        <taxon>Arachnida</taxon>
        <taxon>Acari</taxon>
        <taxon>Parasitiformes</taxon>
        <taxon>Ixodida</taxon>
        <taxon>Ixodoidea</taxon>
        <taxon>Ixodidae</taxon>
        <taxon>Rhipicephalinae</taxon>
        <taxon>Rhipicephalus</taxon>
        <taxon>Rhipicephalus</taxon>
    </lineage>
</organism>
<reference evidence="2" key="1">
    <citation type="journal article" date="2016" name="Ticks Tick Borne Dis.">
        <title>De novo assembly and annotation of the salivary gland transcriptome of Rhipicephalus appendiculatus male and female ticks during blood feeding.</title>
        <authorList>
            <person name="de Castro M.H."/>
            <person name="de Klerk D."/>
            <person name="Pienaar R."/>
            <person name="Latif A.A."/>
            <person name="Rees D.J."/>
            <person name="Mans B.J."/>
        </authorList>
    </citation>
    <scope>NUCLEOTIDE SEQUENCE</scope>
    <source>
        <tissue evidence="2">Salivary glands</tissue>
    </source>
</reference>
<dbReference type="Pfam" id="PF04727">
    <property type="entry name" value="ELMO_CED12"/>
    <property type="match status" value="1"/>
</dbReference>
<proteinExistence type="predicted"/>
<dbReference type="EMBL" id="GEDV01012616">
    <property type="protein sequence ID" value="JAP75941.1"/>
    <property type="molecule type" value="Transcribed_RNA"/>
</dbReference>
<sequence>MWALLSRVAAFLYMQIRPTLKWFLRGLTRLCELQRICYGTERGCKRTRKLEWSLQMSRTPAVRTIYARLMQLADEGRFTKELCVNAVEYAVIGVAYVKKINTQVHREFVRSFRTSMLQMCGYRQLVHEVELLRKTQFVAQDPEHLSKLLRLWKLLRPDEHLRGPVSKQWTEVGFQGEDPRTDFRGMGMLGLENLVFFASEYTEVARHVLSHSLHPQFGYSFAIVGINLTSLLYHLLVKGKLKSHVYNAVAERPHVDDFHRAYCYVFFEFDKFWLAEKPADIMEFNRIRDKFEDRLVQMLERDDCLFKLTLAVKKV</sequence>
<evidence type="ECO:0000259" key="1">
    <source>
        <dbReference type="PROSITE" id="PS51335"/>
    </source>
</evidence>
<protein>
    <submittedName>
        <fullName evidence="2">Engulfment and cell motility</fullName>
    </submittedName>
</protein>
<name>A0A131YDE2_RHIAP</name>